<evidence type="ECO:0008006" key="3">
    <source>
        <dbReference type="Google" id="ProtNLM"/>
    </source>
</evidence>
<dbReference type="RefSeq" id="XP_070917104.1">
    <property type="nucleotide sequence ID" value="XM_071061003.1"/>
</dbReference>
<protein>
    <recommendedName>
        <fullName evidence="3">F-box domain-containing protein</fullName>
    </recommendedName>
</protein>
<comment type="caution">
    <text evidence="1">The sequence shown here is derived from an EMBL/GenBank/DDBJ whole genome shotgun (WGS) entry which is preliminary data.</text>
</comment>
<evidence type="ECO:0000313" key="1">
    <source>
        <dbReference type="EMBL" id="GAB1315373.1"/>
    </source>
</evidence>
<keyword evidence="2" id="KW-1185">Reference proteome</keyword>
<sequence length="305" mass="34596">MAIHDLPVEVLTDILASVSSLSDLRALVTTSQHIYSVFQRNKAALIYLVLSTELGPVSSDALAFSHMDHLNALSSSYYKQVEDAVLMYGGYLAGRKQPSRWEVSIDYVLLDHTELHQVMSVAAFLRRLRRYFHMTHIDRPRQSWQDIVDGPNSTELSPLMSVIETVRAAEEAVWQESLLKSSGLEFSARLVGDWKGFNTRWPETAAHSYRMATFPHERYGYPAGLRFDGDGVTAVPLAWVDAFDGQYTYDFIGRQFAIWEAGRLPERVLWRRLGFVMWDATRIAALKKSPSLSHYTTGWASLSTQ</sequence>
<name>A0ABQ0GC77_9PEZI</name>
<dbReference type="GeneID" id="98176326"/>
<proteinExistence type="predicted"/>
<accession>A0ABQ0GC77</accession>
<dbReference type="Proteomes" id="UP001628179">
    <property type="component" value="Unassembled WGS sequence"/>
</dbReference>
<organism evidence="1 2">
    <name type="scientific">Madurella fahalii</name>
    <dbReference type="NCBI Taxonomy" id="1157608"/>
    <lineage>
        <taxon>Eukaryota</taxon>
        <taxon>Fungi</taxon>
        <taxon>Dikarya</taxon>
        <taxon>Ascomycota</taxon>
        <taxon>Pezizomycotina</taxon>
        <taxon>Sordariomycetes</taxon>
        <taxon>Sordariomycetidae</taxon>
        <taxon>Sordariales</taxon>
        <taxon>Sordariales incertae sedis</taxon>
        <taxon>Madurella</taxon>
    </lineage>
</organism>
<dbReference type="EMBL" id="BAAFSV010000003">
    <property type="protein sequence ID" value="GAB1315373.1"/>
    <property type="molecule type" value="Genomic_DNA"/>
</dbReference>
<evidence type="ECO:0000313" key="2">
    <source>
        <dbReference type="Proteomes" id="UP001628179"/>
    </source>
</evidence>
<gene>
    <name evidence="1" type="ORF">MFIFM68171_05583</name>
</gene>
<reference evidence="1 2" key="1">
    <citation type="submission" date="2024-09" db="EMBL/GenBank/DDBJ databases">
        <title>Itraconazole resistance in Madurella fahalii resulting from another homologue of gene encoding cytochrome P450 14-alpha sterol demethylase (CYP51).</title>
        <authorList>
            <person name="Yoshioka I."/>
            <person name="Fahal A.H."/>
            <person name="Kaneko S."/>
            <person name="Yaguchi T."/>
        </authorList>
    </citation>
    <scope>NUCLEOTIDE SEQUENCE [LARGE SCALE GENOMIC DNA]</scope>
    <source>
        <strain evidence="1 2">IFM 68171</strain>
    </source>
</reference>